<proteinExistence type="predicted"/>
<name>A0A816KXH2_BRANA</name>
<reference evidence="1" key="1">
    <citation type="submission" date="2021-01" db="EMBL/GenBank/DDBJ databases">
        <authorList>
            <consortium name="Genoscope - CEA"/>
            <person name="William W."/>
        </authorList>
    </citation>
    <scope>NUCLEOTIDE SEQUENCE</scope>
</reference>
<feature type="non-terminal residue" evidence="1">
    <location>
        <position position="1"/>
    </location>
</feature>
<dbReference type="EMBL" id="HG994369">
    <property type="protein sequence ID" value="CAF1929108.1"/>
    <property type="molecule type" value="Genomic_DNA"/>
</dbReference>
<dbReference type="Proteomes" id="UP001295469">
    <property type="component" value="Chromosome C05"/>
</dbReference>
<dbReference type="AlphaFoldDB" id="A0A816KXH2"/>
<organism evidence="1">
    <name type="scientific">Brassica napus</name>
    <name type="common">Rape</name>
    <dbReference type="NCBI Taxonomy" id="3708"/>
    <lineage>
        <taxon>Eukaryota</taxon>
        <taxon>Viridiplantae</taxon>
        <taxon>Streptophyta</taxon>
        <taxon>Embryophyta</taxon>
        <taxon>Tracheophyta</taxon>
        <taxon>Spermatophyta</taxon>
        <taxon>Magnoliopsida</taxon>
        <taxon>eudicotyledons</taxon>
        <taxon>Gunneridae</taxon>
        <taxon>Pentapetalae</taxon>
        <taxon>rosids</taxon>
        <taxon>malvids</taxon>
        <taxon>Brassicales</taxon>
        <taxon>Brassicaceae</taxon>
        <taxon>Brassiceae</taxon>
        <taxon>Brassica</taxon>
    </lineage>
</organism>
<gene>
    <name evidence="1" type="ORF">DARMORV10_C05P31110.1</name>
</gene>
<evidence type="ECO:0000313" key="1">
    <source>
        <dbReference type="EMBL" id="CAF1929108.1"/>
    </source>
</evidence>
<protein>
    <submittedName>
        <fullName evidence="1">(rape) hypothetical protein</fullName>
    </submittedName>
</protein>
<accession>A0A816KXH2</accession>
<sequence>KTKHILGSYKHPKHIFYQTKLHNYISSKYKSRIIFHLTQPILCFYHSQRNRTRDQTRTQTLVLNRRP</sequence>